<keyword evidence="5" id="KW-0862">Zinc</keyword>
<keyword evidence="9" id="KW-0539">Nucleus</keyword>
<dbReference type="InterPro" id="IPR006510">
    <property type="entry name" value="Znf_LRP1"/>
</dbReference>
<dbReference type="GO" id="GO:0005634">
    <property type="term" value="C:nucleus"/>
    <property type="evidence" value="ECO:0007669"/>
    <property type="project" value="UniProtKB-SubCell"/>
</dbReference>
<keyword evidence="7" id="KW-0238">DNA-binding</keyword>
<dbReference type="GO" id="GO:0046872">
    <property type="term" value="F:metal ion binding"/>
    <property type="evidence" value="ECO:0007669"/>
    <property type="project" value="UniProtKB-KW"/>
</dbReference>
<comment type="similarity">
    <text evidence="2">Belongs to the SHI protein family.</text>
</comment>
<gene>
    <name evidence="11" type="ORF">F3Y22_tig00110893pilonHSYRG00177</name>
</gene>
<dbReference type="PANTHER" id="PTHR31604">
    <property type="entry name" value="PROTEIN LATERAL ROOT PRIMORDIUM 1"/>
    <property type="match status" value="1"/>
</dbReference>
<dbReference type="GO" id="GO:0009851">
    <property type="term" value="P:auxin biosynthetic process"/>
    <property type="evidence" value="ECO:0007669"/>
    <property type="project" value="UniProtKB-KW"/>
</dbReference>
<evidence type="ECO:0000256" key="1">
    <source>
        <dbReference type="ARBA" id="ARBA00004123"/>
    </source>
</evidence>
<dbReference type="InterPro" id="IPR007818">
    <property type="entry name" value="SHI"/>
</dbReference>
<evidence type="ECO:0000256" key="7">
    <source>
        <dbReference type="ARBA" id="ARBA00023125"/>
    </source>
</evidence>
<organism evidence="11 12">
    <name type="scientific">Hibiscus syriacus</name>
    <name type="common">Rose of Sharon</name>
    <dbReference type="NCBI Taxonomy" id="106335"/>
    <lineage>
        <taxon>Eukaryota</taxon>
        <taxon>Viridiplantae</taxon>
        <taxon>Streptophyta</taxon>
        <taxon>Embryophyta</taxon>
        <taxon>Tracheophyta</taxon>
        <taxon>Spermatophyta</taxon>
        <taxon>Magnoliopsida</taxon>
        <taxon>eudicotyledons</taxon>
        <taxon>Gunneridae</taxon>
        <taxon>Pentapetalae</taxon>
        <taxon>rosids</taxon>
        <taxon>malvids</taxon>
        <taxon>Malvales</taxon>
        <taxon>Malvaceae</taxon>
        <taxon>Malvoideae</taxon>
        <taxon>Hibiscus</taxon>
    </lineage>
</organism>
<evidence type="ECO:0000256" key="4">
    <source>
        <dbReference type="ARBA" id="ARBA00022723"/>
    </source>
</evidence>
<dbReference type="GO" id="GO:0009734">
    <property type="term" value="P:auxin-activated signaling pathway"/>
    <property type="evidence" value="ECO:0007669"/>
    <property type="project" value="UniProtKB-KW"/>
</dbReference>
<evidence type="ECO:0000256" key="8">
    <source>
        <dbReference type="ARBA" id="ARBA00023159"/>
    </source>
</evidence>
<keyword evidence="6" id="KW-0073">Auxin biosynthesis</keyword>
<evidence type="ECO:0000256" key="9">
    <source>
        <dbReference type="ARBA" id="ARBA00023242"/>
    </source>
</evidence>
<keyword evidence="10" id="KW-0927">Auxin signaling pathway</keyword>
<dbReference type="Proteomes" id="UP000436088">
    <property type="component" value="Unassembled WGS sequence"/>
</dbReference>
<evidence type="ECO:0000256" key="2">
    <source>
        <dbReference type="ARBA" id="ARBA00006911"/>
    </source>
</evidence>
<dbReference type="InterPro" id="IPR006511">
    <property type="entry name" value="SHI_C"/>
</dbReference>
<reference evidence="11" key="1">
    <citation type="submission" date="2019-09" db="EMBL/GenBank/DDBJ databases">
        <title>Draft genome information of white flower Hibiscus syriacus.</title>
        <authorList>
            <person name="Kim Y.-M."/>
        </authorList>
    </citation>
    <scope>NUCLEOTIDE SEQUENCE [LARGE SCALE GENOMIC DNA]</scope>
    <source>
        <strain evidence="11">YM2019G1</strain>
    </source>
</reference>
<proteinExistence type="inferred from homology"/>
<dbReference type="NCBIfam" id="TIGR01623">
    <property type="entry name" value="put_zinc_LRP1"/>
    <property type="match status" value="1"/>
</dbReference>
<keyword evidence="3" id="KW-0217">Developmental protein</keyword>
<evidence type="ECO:0000256" key="5">
    <source>
        <dbReference type="ARBA" id="ARBA00022833"/>
    </source>
</evidence>
<evidence type="ECO:0000256" key="10">
    <source>
        <dbReference type="ARBA" id="ARBA00023294"/>
    </source>
</evidence>
<protein>
    <submittedName>
        <fullName evidence="11">Protein SHI RELATED SEQUENCE 3</fullName>
    </submittedName>
</protein>
<dbReference type="NCBIfam" id="TIGR01624">
    <property type="entry name" value="LRP1_Cterm"/>
    <property type="match status" value="1"/>
</dbReference>
<keyword evidence="4" id="KW-0479">Metal-binding</keyword>
<accession>A0A6A2ZF57</accession>
<evidence type="ECO:0000256" key="6">
    <source>
        <dbReference type="ARBA" id="ARBA00023070"/>
    </source>
</evidence>
<evidence type="ECO:0000313" key="12">
    <source>
        <dbReference type="Proteomes" id="UP000436088"/>
    </source>
</evidence>
<dbReference type="GO" id="GO:0003700">
    <property type="term" value="F:DNA-binding transcription factor activity"/>
    <property type="evidence" value="ECO:0007669"/>
    <property type="project" value="InterPro"/>
</dbReference>
<keyword evidence="12" id="KW-1185">Reference proteome</keyword>
<dbReference type="PANTHER" id="PTHR31604:SF16">
    <property type="entry name" value="PROTEIN SHI RELATED SEQUENCE 3"/>
    <property type="match status" value="1"/>
</dbReference>
<dbReference type="Pfam" id="PF05142">
    <property type="entry name" value="DUF702"/>
    <property type="match status" value="1"/>
</dbReference>
<evidence type="ECO:0000256" key="3">
    <source>
        <dbReference type="ARBA" id="ARBA00022473"/>
    </source>
</evidence>
<dbReference type="GO" id="GO:0045893">
    <property type="term" value="P:positive regulation of DNA-templated transcription"/>
    <property type="evidence" value="ECO:0007669"/>
    <property type="project" value="TreeGrafter"/>
</dbReference>
<evidence type="ECO:0000313" key="11">
    <source>
        <dbReference type="EMBL" id="KAE8690641.1"/>
    </source>
</evidence>
<dbReference type="AlphaFoldDB" id="A0A6A2ZF57"/>
<keyword evidence="8" id="KW-0010">Activator</keyword>
<sequence>MMMSRQEGSSTRCKECGNKAKKDCGFMRCRTCCRSKGFECQTHVTSTWVPSYRRQRRNPQFSSVSPKRLKVGGFPVEVTSPATFRSVRVSSGEDGGDQYAYRTSVNIEGHVFKGILYDQGQGPRGAVGECSSRETHLQPNQMGVAALTMATTTTTSATAESFLPLAHASSFNAFMSSGTNPNP</sequence>
<dbReference type="EMBL" id="VEPZ02001150">
    <property type="protein sequence ID" value="KAE8690641.1"/>
    <property type="molecule type" value="Genomic_DNA"/>
</dbReference>
<comment type="caution">
    <text evidence="11">The sequence shown here is derived from an EMBL/GenBank/DDBJ whole genome shotgun (WGS) entry which is preliminary data.</text>
</comment>
<name>A0A6A2ZF57_HIBSY</name>
<comment type="subcellular location">
    <subcellularLocation>
        <location evidence="1">Nucleus</location>
    </subcellularLocation>
</comment>
<dbReference type="GO" id="GO:0003677">
    <property type="term" value="F:DNA binding"/>
    <property type="evidence" value="ECO:0007669"/>
    <property type="project" value="UniProtKB-KW"/>
</dbReference>